<evidence type="ECO:0000256" key="1">
    <source>
        <dbReference type="SAM" id="Phobius"/>
    </source>
</evidence>
<protein>
    <submittedName>
        <fullName evidence="2">Uncharacterized protein</fullName>
    </submittedName>
</protein>
<dbReference type="EMBL" id="CP058215">
    <property type="protein sequence ID" value="QLC48776.1"/>
    <property type="molecule type" value="Genomic_DNA"/>
</dbReference>
<dbReference type="RefSeq" id="WP_176963839.1">
    <property type="nucleotide sequence ID" value="NZ_CP058215.1"/>
</dbReference>
<keyword evidence="1" id="KW-0472">Membrane</keyword>
<keyword evidence="1" id="KW-1133">Transmembrane helix</keyword>
<dbReference type="Pfam" id="PF23958">
    <property type="entry name" value="DUF7287"/>
    <property type="match status" value="1"/>
</dbReference>
<evidence type="ECO:0000313" key="2">
    <source>
        <dbReference type="EMBL" id="QLC48776.1"/>
    </source>
</evidence>
<dbReference type="KEGG" id="mzi:HWN40_00020"/>
<sequence>MFDKKGQIAIDFLLGISLVLIALGFTIQFIPGLFISGSAGESSLDYTAYRTAAVLAEDTGWWENITMNGTDWENHPDGMLRIGLAADDEPRSRLTDTPNLISKKKTEQFLLLNESTIIEKLGLYNDVEDTHFAYGYNISILKNDRYLVLNNTTVHRGLPVPGDREMSGITRIVLIETGTVASFDAKELPVDPYSPGSENTIINITGPLNYELTIEIDNLNISGVDPSFKKLVLDGTNLNEGTDYTAYKVINGTELPLTSTGKIDSGGTVIFRMDPGLFSGSHTYQLQIDMKDITFTNTAPPIPEYSEQQEILYEPAYLEVVVWQ</sequence>
<dbReference type="Proteomes" id="UP000509594">
    <property type="component" value="Chromosome"/>
</dbReference>
<dbReference type="AlphaFoldDB" id="A0A7D5ECA1"/>
<name>A0A7D5ECA1_9EURY</name>
<dbReference type="InterPro" id="IPR056613">
    <property type="entry name" value="DUF7287"/>
</dbReference>
<evidence type="ECO:0000313" key="3">
    <source>
        <dbReference type="Proteomes" id="UP000509594"/>
    </source>
</evidence>
<accession>A0A7D5ECA1</accession>
<reference evidence="2 3" key="1">
    <citation type="submission" date="2020-06" db="EMBL/GenBank/DDBJ databases">
        <title>Methanolobus halotolerans sp. nov., isolated from a saline lake Tus in Siberia.</title>
        <authorList>
            <person name="Shen Y."/>
            <person name="Chen S.-C."/>
            <person name="Lai M.-C."/>
            <person name="Huang H.-H."/>
            <person name="Chiu H.-H."/>
            <person name="Tang S.-L."/>
            <person name="Rogozin D.Y."/>
            <person name="Degermendzhy A.G."/>
        </authorList>
    </citation>
    <scope>NUCLEOTIDE SEQUENCE [LARGE SCALE GENOMIC DNA]</scope>
    <source>
        <strain evidence="2 3">DSM 21339</strain>
    </source>
</reference>
<feature type="transmembrane region" description="Helical" evidence="1">
    <location>
        <begin position="12"/>
        <end position="34"/>
    </location>
</feature>
<dbReference type="OrthoDB" id="109583at2157"/>
<keyword evidence="3" id="KW-1185">Reference proteome</keyword>
<proteinExistence type="predicted"/>
<gene>
    <name evidence="2" type="ORF">HWN40_00020</name>
</gene>
<organism evidence="2 3">
    <name type="scientific">Methanolobus zinderi</name>
    <dbReference type="NCBI Taxonomy" id="536044"/>
    <lineage>
        <taxon>Archaea</taxon>
        <taxon>Methanobacteriati</taxon>
        <taxon>Methanobacteriota</taxon>
        <taxon>Stenosarchaea group</taxon>
        <taxon>Methanomicrobia</taxon>
        <taxon>Methanosarcinales</taxon>
        <taxon>Methanosarcinaceae</taxon>
        <taxon>Methanolobus</taxon>
    </lineage>
</organism>
<keyword evidence="1" id="KW-0812">Transmembrane</keyword>
<dbReference type="GeneID" id="55820013"/>